<dbReference type="PANTHER" id="PTHR33608:SF6">
    <property type="entry name" value="BLL2464 PROTEIN"/>
    <property type="match status" value="1"/>
</dbReference>
<dbReference type="SUPFAM" id="SSF53300">
    <property type="entry name" value="vWA-like"/>
    <property type="match status" value="1"/>
</dbReference>
<accession>A0A6J7J176</accession>
<proteinExistence type="predicted"/>
<dbReference type="AlphaFoldDB" id="A0A6J7J176"/>
<feature type="domain" description="DUF58" evidence="1">
    <location>
        <begin position="42"/>
        <end position="257"/>
    </location>
</feature>
<dbReference type="EMBL" id="CAFBMH010000185">
    <property type="protein sequence ID" value="CAB4936836.1"/>
    <property type="molecule type" value="Genomic_DNA"/>
</dbReference>
<reference evidence="2" key="1">
    <citation type="submission" date="2020-05" db="EMBL/GenBank/DDBJ databases">
        <authorList>
            <person name="Chiriac C."/>
            <person name="Salcher M."/>
            <person name="Ghai R."/>
            <person name="Kavagutti S V."/>
        </authorList>
    </citation>
    <scope>NUCLEOTIDE SEQUENCE</scope>
</reference>
<dbReference type="PANTHER" id="PTHR33608">
    <property type="entry name" value="BLL2464 PROTEIN"/>
    <property type="match status" value="1"/>
</dbReference>
<dbReference type="InterPro" id="IPR002881">
    <property type="entry name" value="DUF58"/>
</dbReference>
<evidence type="ECO:0000259" key="1">
    <source>
        <dbReference type="Pfam" id="PF01882"/>
    </source>
</evidence>
<sequence length="300" mass="33511">MTVEASREVLRRLELRVTRKLDGLLQGDYRGLIPGHGTELGETRSYQPGDDVRRIDWNVTARTQVPHIRESIADRELETWVCVDQSASLDFGTTEIEKRDLALSAVAAIGFLTTRVGNRFGAVLVEPGGIVELPARQGRAHLMSILNRLQTAPRREGTDQADLAKGIRRLLSPAHRRGLAVVVSDLLAPAGWDRELARVAVRHDVLVIEVIDPRELELPDVGTLALVDPETGRLREVNTRSAKLRSRYAEAAHEQREANARAVRGAGADHLVLRTDSDWLFDVIRFVVLRRKRMEVKASK</sequence>
<organism evidence="2">
    <name type="scientific">freshwater metagenome</name>
    <dbReference type="NCBI Taxonomy" id="449393"/>
    <lineage>
        <taxon>unclassified sequences</taxon>
        <taxon>metagenomes</taxon>
        <taxon>ecological metagenomes</taxon>
    </lineage>
</organism>
<gene>
    <name evidence="2" type="ORF">UFOPK3543_02997</name>
</gene>
<dbReference type="Pfam" id="PF01882">
    <property type="entry name" value="DUF58"/>
    <property type="match status" value="1"/>
</dbReference>
<evidence type="ECO:0000313" key="2">
    <source>
        <dbReference type="EMBL" id="CAB4936836.1"/>
    </source>
</evidence>
<protein>
    <submittedName>
        <fullName evidence="2">Unannotated protein</fullName>
    </submittedName>
</protein>
<name>A0A6J7J176_9ZZZZ</name>
<dbReference type="InterPro" id="IPR036465">
    <property type="entry name" value="vWFA_dom_sf"/>
</dbReference>